<dbReference type="GO" id="GO:0015689">
    <property type="term" value="P:molybdate ion transport"/>
    <property type="evidence" value="ECO:0007669"/>
    <property type="project" value="InterPro"/>
</dbReference>
<keyword evidence="4" id="KW-0732">Signal</keyword>
<reference evidence="6 7" key="1">
    <citation type="journal article" date="2016" name="Nat. Commun.">
        <title>Thousands of microbial genomes shed light on interconnected biogeochemical processes in an aquifer system.</title>
        <authorList>
            <person name="Anantharaman K."/>
            <person name="Brown C.T."/>
            <person name="Hug L.A."/>
            <person name="Sharon I."/>
            <person name="Castelle C.J."/>
            <person name="Probst A.J."/>
            <person name="Thomas B.C."/>
            <person name="Singh A."/>
            <person name="Wilkins M.J."/>
            <person name="Karaoz U."/>
            <person name="Brodie E.L."/>
            <person name="Williams K.H."/>
            <person name="Hubbard S.S."/>
            <person name="Banfield J.F."/>
        </authorList>
    </citation>
    <scope>NUCLEOTIDE SEQUENCE [LARGE SCALE GENOMIC DNA]</scope>
</reference>
<organism evidence="6 7">
    <name type="scientific">Candidatus Glassbacteria bacterium GWA2_58_10</name>
    <dbReference type="NCBI Taxonomy" id="1817865"/>
    <lineage>
        <taxon>Bacteria</taxon>
        <taxon>Candidatus Glassiibacteriota</taxon>
    </lineage>
</organism>
<accession>A0A1F5YD65</accession>
<dbReference type="PANTHER" id="PTHR30632:SF0">
    <property type="entry name" value="SULFATE-BINDING PROTEIN"/>
    <property type="match status" value="1"/>
</dbReference>
<evidence type="ECO:0000313" key="6">
    <source>
        <dbReference type="EMBL" id="OGF98128.1"/>
    </source>
</evidence>
<dbReference type="InterPro" id="IPR050682">
    <property type="entry name" value="ModA/WtpA"/>
</dbReference>
<dbReference type="PIRSF" id="PIRSF004846">
    <property type="entry name" value="ModA"/>
    <property type="match status" value="1"/>
</dbReference>
<dbReference type="InterPro" id="IPR005950">
    <property type="entry name" value="ModA"/>
</dbReference>
<feature type="binding site" evidence="5">
    <location>
        <position position="37"/>
    </location>
    <ligand>
        <name>molybdate</name>
        <dbReference type="ChEBI" id="CHEBI:36264"/>
    </ligand>
</feature>
<dbReference type="GO" id="GO:1901359">
    <property type="term" value="F:tungstate binding"/>
    <property type="evidence" value="ECO:0007669"/>
    <property type="project" value="UniProtKB-ARBA"/>
</dbReference>
<evidence type="ECO:0000256" key="2">
    <source>
        <dbReference type="ARBA" id="ARBA00022505"/>
    </source>
</evidence>
<dbReference type="PANTHER" id="PTHR30632">
    <property type="entry name" value="MOLYBDATE-BINDING PERIPLASMIC PROTEIN"/>
    <property type="match status" value="1"/>
</dbReference>
<dbReference type="FunFam" id="3.40.190.10:FF:000035">
    <property type="entry name" value="Molybdate ABC transporter substrate-binding protein"/>
    <property type="match status" value="1"/>
</dbReference>
<dbReference type="Gene3D" id="3.40.190.10">
    <property type="entry name" value="Periplasmic binding protein-like II"/>
    <property type="match status" value="2"/>
</dbReference>
<dbReference type="EMBL" id="MFIV01000166">
    <property type="protein sequence ID" value="OGF98128.1"/>
    <property type="molecule type" value="Genomic_DNA"/>
</dbReference>
<evidence type="ECO:0000256" key="5">
    <source>
        <dbReference type="PIRSR" id="PIRSR004846-1"/>
    </source>
</evidence>
<sequence>MTGSVSLALILGILTATGCGKHSESKPKEIAVYCAASMADAMEEAAVIFAGKTGVKVSFEFGSSGSLARKIEIGAPVDVFVSADKKWIDYIMEKKLLEPESQLLFARTRLVCVEQAATASGITSPADLPKASKISIGDPSHVPAGMYAQEALTYFKLWDELLANQQLVMAFNVRAALTAVEQGGAQLAIVFKPDALLSDKVKIDFDFPPESHDPISYHAGVLSSSAKKPEAQAFVNFFSGEEFRQLLDKYGFEMP</sequence>
<dbReference type="NCBIfam" id="TIGR01256">
    <property type="entry name" value="modA"/>
    <property type="match status" value="1"/>
</dbReference>
<evidence type="ECO:0000256" key="4">
    <source>
        <dbReference type="ARBA" id="ARBA00022729"/>
    </source>
</evidence>
<feature type="binding site" evidence="5">
    <location>
        <position position="144"/>
    </location>
    <ligand>
        <name>molybdate</name>
        <dbReference type="ChEBI" id="CHEBI:36264"/>
    </ligand>
</feature>
<gene>
    <name evidence="6" type="ORF">A2Z86_07700</name>
</gene>
<dbReference type="AlphaFoldDB" id="A0A1F5YD65"/>
<keyword evidence="2 5" id="KW-0500">Molybdenum</keyword>
<name>A0A1F5YD65_9BACT</name>
<evidence type="ECO:0000256" key="1">
    <source>
        <dbReference type="ARBA" id="ARBA00009175"/>
    </source>
</evidence>
<dbReference type="GO" id="GO:0030973">
    <property type="term" value="F:molybdate ion binding"/>
    <property type="evidence" value="ECO:0007669"/>
    <property type="project" value="UniProtKB-ARBA"/>
</dbReference>
<feature type="binding site" evidence="5">
    <location>
        <position position="64"/>
    </location>
    <ligand>
        <name>molybdate</name>
        <dbReference type="ChEBI" id="CHEBI:36264"/>
    </ligand>
</feature>
<evidence type="ECO:0000313" key="7">
    <source>
        <dbReference type="Proteomes" id="UP000176992"/>
    </source>
</evidence>
<protein>
    <submittedName>
        <fullName evidence="6">Molybdate ABC transporter substrate-binding protein</fullName>
    </submittedName>
</protein>
<feature type="binding site" evidence="5">
    <location>
        <position position="173"/>
    </location>
    <ligand>
        <name>molybdate</name>
        <dbReference type="ChEBI" id="CHEBI:36264"/>
    </ligand>
</feature>
<dbReference type="Proteomes" id="UP000176992">
    <property type="component" value="Unassembled WGS sequence"/>
</dbReference>
<dbReference type="SUPFAM" id="SSF53850">
    <property type="entry name" value="Periplasmic binding protein-like II"/>
    <property type="match status" value="1"/>
</dbReference>
<keyword evidence="3 5" id="KW-0479">Metal-binding</keyword>
<comment type="similarity">
    <text evidence="1">Belongs to the bacterial solute-binding protein ModA family.</text>
</comment>
<proteinExistence type="inferred from homology"/>
<comment type="caution">
    <text evidence="6">The sequence shown here is derived from an EMBL/GenBank/DDBJ whole genome shotgun (WGS) entry which is preliminary data.</text>
</comment>
<evidence type="ECO:0000256" key="3">
    <source>
        <dbReference type="ARBA" id="ARBA00022723"/>
    </source>
</evidence>
<dbReference type="Pfam" id="PF13531">
    <property type="entry name" value="SBP_bac_11"/>
    <property type="match status" value="1"/>
</dbReference>
<dbReference type="GO" id="GO:0046872">
    <property type="term" value="F:metal ion binding"/>
    <property type="evidence" value="ECO:0007669"/>
    <property type="project" value="UniProtKB-KW"/>
</dbReference>